<reference evidence="2 3" key="1">
    <citation type="submission" date="2018-08" db="EMBL/GenBank/DDBJ databases">
        <title>Streptomyces NEAU-D10 sp. nov., a novel Actinomycete isolated from soil.</title>
        <authorList>
            <person name="Jin L."/>
        </authorList>
    </citation>
    <scope>NUCLEOTIDE SEQUENCE [LARGE SCALE GENOMIC DNA]</scope>
    <source>
        <strain evidence="2 3">NEAU-D10</strain>
    </source>
</reference>
<keyword evidence="3" id="KW-1185">Reference proteome</keyword>
<feature type="transmembrane region" description="Helical" evidence="1">
    <location>
        <begin position="197"/>
        <end position="217"/>
    </location>
</feature>
<evidence type="ECO:0000313" key="2">
    <source>
        <dbReference type="EMBL" id="REK90736.1"/>
    </source>
</evidence>
<accession>A0A371Q7P8</accession>
<protein>
    <submittedName>
        <fullName evidence="2">ABC transporter</fullName>
    </submittedName>
</protein>
<dbReference type="Proteomes" id="UP000262477">
    <property type="component" value="Unassembled WGS sequence"/>
</dbReference>
<feature type="transmembrane region" description="Helical" evidence="1">
    <location>
        <begin position="82"/>
        <end position="108"/>
    </location>
</feature>
<comment type="caution">
    <text evidence="2">The sequence shown here is derived from an EMBL/GenBank/DDBJ whole genome shotgun (WGS) entry which is preliminary data.</text>
</comment>
<dbReference type="RefSeq" id="WP_128505096.1">
    <property type="nucleotide sequence ID" value="NZ_QUAC01000057.1"/>
</dbReference>
<dbReference type="OrthoDB" id="4337269at2"/>
<feature type="transmembrane region" description="Helical" evidence="1">
    <location>
        <begin position="163"/>
        <end position="185"/>
    </location>
</feature>
<keyword evidence="1" id="KW-0812">Transmembrane</keyword>
<sequence length="222" mass="21944">MNALLRYQAALLVGSHRWLPPVILYAAFLAIGVQSGGPILDAYGYAAAGLLPAAVWLTRVCVTNEPPAARNCAAAAAGPGRVHLACVLTAACAGLLLALVGTAVVVLLSDPHSADHRVAVPVLPATGAGLLAALACLLMGIAIGALCNWPVLRSPGWGIPAGLLAALLLAVLGASPANAAITGLVTGSAHGTISAPWLPLAATALIATAATAVACALSSRRN</sequence>
<keyword evidence="1" id="KW-1133">Transmembrane helix</keyword>
<keyword evidence="1" id="KW-0472">Membrane</keyword>
<evidence type="ECO:0000256" key="1">
    <source>
        <dbReference type="SAM" id="Phobius"/>
    </source>
</evidence>
<dbReference type="EMBL" id="QUAC01000057">
    <property type="protein sequence ID" value="REK90736.1"/>
    <property type="molecule type" value="Genomic_DNA"/>
</dbReference>
<organism evidence="2 3">
    <name type="scientific">Streptomyces inhibens</name>
    <dbReference type="NCBI Taxonomy" id="2293571"/>
    <lineage>
        <taxon>Bacteria</taxon>
        <taxon>Bacillati</taxon>
        <taxon>Actinomycetota</taxon>
        <taxon>Actinomycetes</taxon>
        <taxon>Kitasatosporales</taxon>
        <taxon>Streptomycetaceae</taxon>
        <taxon>Streptomyces</taxon>
    </lineage>
</organism>
<feature type="transmembrane region" description="Helical" evidence="1">
    <location>
        <begin position="18"/>
        <end position="36"/>
    </location>
</feature>
<dbReference type="AlphaFoldDB" id="A0A371Q7P8"/>
<evidence type="ECO:0000313" key="3">
    <source>
        <dbReference type="Proteomes" id="UP000262477"/>
    </source>
</evidence>
<feature type="transmembrane region" description="Helical" evidence="1">
    <location>
        <begin position="42"/>
        <end position="62"/>
    </location>
</feature>
<feature type="transmembrane region" description="Helical" evidence="1">
    <location>
        <begin position="128"/>
        <end position="151"/>
    </location>
</feature>
<gene>
    <name evidence="2" type="ORF">DY245_08290</name>
</gene>
<proteinExistence type="predicted"/>
<name>A0A371Q7P8_STRIH</name>